<feature type="region of interest" description="Disordered" evidence="1">
    <location>
        <begin position="26"/>
        <end position="49"/>
    </location>
</feature>
<reference evidence="3" key="1">
    <citation type="journal article" date="2017" name="Nat. Microbiol.">
        <title>Global analysis of biosynthetic gene clusters reveals vast potential of secondary metabolite production in Penicillium species.</title>
        <authorList>
            <person name="Nielsen J.C."/>
            <person name="Grijseels S."/>
            <person name="Prigent S."/>
            <person name="Ji B."/>
            <person name="Dainat J."/>
            <person name="Nielsen K.F."/>
            <person name="Frisvad J.C."/>
            <person name="Workman M."/>
            <person name="Nielsen J."/>
        </authorList>
    </citation>
    <scope>NUCLEOTIDE SEQUENCE [LARGE SCALE GENOMIC DNA]</scope>
    <source>
        <strain evidence="3">IBT 31811</strain>
    </source>
</reference>
<dbReference type="Proteomes" id="UP000191672">
    <property type="component" value="Unassembled WGS sequence"/>
</dbReference>
<evidence type="ECO:0000313" key="2">
    <source>
        <dbReference type="EMBL" id="OQD82150.1"/>
    </source>
</evidence>
<gene>
    <name evidence="2" type="ORF">PENANT_c023G09251</name>
</gene>
<evidence type="ECO:0000256" key="1">
    <source>
        <dbReference type="SAM" id="MobiDB-lite"/>
    </source>
</evidence>
<proteinExistence type="predicted"/>
<protein>
    <submittedName>
        <fullName evidence="2">Uncharacterized protein</fullName>
    </submittedName>
</protein>
<comment type="caution">
    <text evidence="2">The sequence shown here is derived from an EMBL/GenBank/DDBJ whole genome shotgun (WGS) entry which is preliminary data.</text>
</comment>
<dbReference type="EMBL" id="MDYN01000023">
    <property type="protein sequence ID" value="OQD82150.1"/>
    <property type="molecule type" value="Genomic_DNA"/>
</dbReference>
<organism evidence="2 3">
    <name type="scientific">Penicillium antarcticum</name>
    <dbReference type="NCBI Taxonomy" id="416450"/>
    <lineage>
        <taxon>Eukaryota</taxon>
        <taxon>Fungi</taxon>
        <taxon>Dikarya</taxon>
        <taxon>Ascomycota</taxon>
        <taxon>Pezizomycotina</taxon>
        <taxon>Eurotiomycetes</taxon>
        <taxon>Eurotiomycetidae</taxon>
        <taxon>Eurotiales</taxon>
        <taxon>Aspergillaceae</taxon>
        <taxon>Penicillium</taxon>
    </lineage>
</organism>
<dbReference type="AlphaFoldDB" id="A0A1V6PYS7"/>
<accession>A0A1V6PYS7</accession>
<evidence type="ECO:0000313" key="3">
    <source>
        <dbReference type="Proteomes" id="UP000191672"/>
    </source>
</evidence>
<keyword evidence="3" id="KW-1185">Reference proteome</keyword>
<name>A0A1V6PYS7_9EURO</name>
<sequence>MEPGPMDTPFFYPQEAPEAVRVPQGQWYGQPVDDDDDAGYCSSGPVLVH</sequence>